<dbReference type="PaxDb" id="5691-EAN76622"/>
<feature type="transmembrane region" description="Helical" evidence="1">
    <location>
        <begin position="17"/>
        <end position="42"/>
    </location>
</feature>
<keyword evidence="1" id="KW-1133">Transmembrane helix</keyword>
<evidence type="ECO:0000256" key="1">
    <source>
        <dbReference type="SAM" id="Phobius"/>
    </source>
</evidence>
<dbReference type="AlphaFoldDB" id="Q38EZ8"/>
<proteinExistence type="predicted"/>
<organism evidence="2 3">
    <name type="scientific">Trypanosoma brucei brucei (strain 927/4 GUTat10.1)</name>
    <dbReference type="NCBI Taxonomy" id="185431"/>
    <lineage>
        <taxon>Eukaryota</taxon>
        <taxon>Discoba</taxon>
        <taxon>Euglenozoa</taxon>
        <taxon>Kinetoplastea</taxon>
        <taxon>Metakinetoplastina</taxon>
        <taxon>Trypanosomatida</taxon>
        <taxon>Trypanosomatidae</taxon>
        <taxon>Trypanosoma</taxon>
    </lineage>
</organism>
<name>Q38EZ8_TRYB2</name>
<keyword evidence="3" id="KW-1185">Reference proteome</keyword>
<evidence type="ECO:0000313" key="2">
    <source>
        <dbReference type="EMBL" id="EAN76622.1"/>
    </source>
</evidence>
<dbReference type="KEGG" id="tbr:Tb09.160.4070"/>
<dbReference type="GeneID" id="3660062"/>
<dbReference type="InParanoid" id="Q38EZ8"/>
<keyword evidence="1" id="KW-0812">Transmembrane</keyword>
<reference evidence="2 3" key="2">
    <citation type="journal article" date="2005" name="Science">
        <title>The genome of the African trypanosome Trypanosoma brucei.</title>
        <authorList>
            <person name="Berriman M."/>
            <person name="Ghedin E."/>
            <person name="Hertz-Fowler C."/>
            <person name="Blandin G."/>
            <person name="Renauld H."/>
            <person name="Bartholomeu D.C."/>
            <person name="Lennard N.J."/>
            <person name="Caler E."/>
            <person name="Hamlin N.E."/>
            <person name="Haas B."/>
            <person name="Bohme U."/>
            <person name="Hannick L."/>
            <person name="Aslett M.A."/>
            <person name="Shallom J."/>
            <person name="Marcello L."/>
            <person name="Hou L."/>
            <person name="Wickstead B."/>
            <person name="Alsmark U.C."/>
            <person name="Arrowsmith C."/>
            <person name="Atkin R.J."/>
            <person name="Barron A.J."/>
            <person name="Bringaud F."/>
            <person name="Brooks K."/>
            <person name="Carrington M."/>
            <person name="Cherevach I."/>
            <person name="Chillingworth T.J."/>
            <person name="Churcher C."/>
            <person name="Clark L.N."/>
            <person name="Corton C.H."/>
            <person name="Cronin A."/>
            <person name="Davies R.M."/>
            <person name="Doggett J."/>
            <person name="Djikeng A."/>
            <person name="Feldblyum T."/>
            <person name="Field M.C."/>
            <person name="Fraser A."/>
            <person name="Goodhead I."/>
            <person name="Hance Z."/>
            <person name="Harper D."/>
            <person name="Harris B.R."/>
            <person name="Hauser H."/>
            <person name="Hostetler J."/>
            <person name="Ivens A."/>
            <person name="Jagels K."/>
            <person name="Johnson D."/>
            <person name="Johnson J."/>
            <person name="Jones K."/>
            <person name="Kerhornou A.X."/>
            <person name="Koo H."/>
            <person name="Larke N."/>
            <person name="Landfear S."/>
            <person name="Larkin C."/>
            <person name="Leech V."/>
            <person name="Line A."/>
            <person name="Lord A."/>
            <person name="Macleod A."/>
            <person name="Mooney P.J."/>
            <person name="Moule S."/>
            <person name="Martin D.M."/>
            <person name="Morgan G.W."/>
            <person name="Mungall K."/>
            <person name="Norbertczak H."/>
            <person name="Ormond D."/>
            <person name="Pai G."/>
            <person name="Peacock C.S."/>
            <person name="Peterson J."/>
            <person name="Quail M.A."/>
            <person name="Rabbinowitsch E."/>
            <person name="Rajandream M.A."/>
            <person name="Reitter C."/>
            <person name="Salzberg S.L."/>
            <person name="Sanders M."/>
            <person name="Schobel S."/>
            <person name="Sharp S."/>
            <person name="Simmonds M."/>
            <person name="Simpson A.J."/>
            <person name="Tallon L."/>
            <person name="Turner C.M."/>
            <person name="Tait A."/>
            <person name="Tivey A.R."/>
            <person name="Van Aken S."/>
            <person name="Walker D."/>
            <person name="Wanless D."/>
            <person name="Wang S."/>
            <person name="White B."/>
            <person name="White O."/>
            <person name="Whitehead S."/>
            <person name="Woodward J."/>
            <person name="Wortman J."/>
            <person name="Adams M.D."/>
            <person name="Embley T.M."/>
            <person name="Gull K."/>
            <person name="Ullu E."/>
            <person name="Barry J.D."/>
            <person name="Fairlamb A.H."/>
            <person name="Opperdoes F."/>
            <person name="Barrell B.G."/>
            <person name="Donelson J.E."/>
            <person name="Hall N."/>
            <person name="Fraser C.M."/>
            <person name="Melville S.E."/>
            <person name="El-Sayed N.M."/>
        </authorList>
    </citation>
    <scope>NUCLEOTIDE SEQUENCE [LARGE SCALE GENOMIC DNA]</scope>
    <source>
        <strain evidence="2 3">927/4 GUTat10.1</strain>
    </source>
</reference>
<sequence>MFAIELGSLPFPSLLKFISIVIIMLSLLSLLFPLLFFFRFFFTSFSPLPHTNDFLSAFQLLPFAKELALDSVALRSERIRGEKRRG</sequence>
<protein>
    <submittedName>
        <fullName evidence="2">Uncharacterized protein</fullName>
    </submittedName>
</protein>
<gene>
    <name evidence="2" type="ORF">Tb09.160.4070</name>
</gene>
<keyword evidence="1" id="KW-0472">Membrane</keyword>
<dbReference type="Proteomes" id="UP000008524">
    <property type="component" value="Chromosome 9"/>
</dbReference>
<accession>Q38EZ8</accession>
<dbReference type="RefSeq" id="XP_803866.1">
    <property type="nucleotide sequence ID" value="XM_798773.1"/>
</dbReference>
<reference evidence="2 3" key="1">
    <citation type="journal article" date="2005" name="Science">
        <title>Comparative genomics of trypanosomatid parasitic protozoa.</title>
        <authorList>
            <person name="El-Sayed N.M."/>
            <person name="Myler P.J."/>
            <person name="Blandin G."/>
            <person name="Berriman M."/>
            <person name="Crabtree J."/>
            <person name="Aggarwal G."/>
            <person name="Caler E."/>
            <person name="Renauld H."/>
            <person name="Worthey E.A."/>
            <person name="Hertz-Fowler C."/>
            <person name="Ghedin E."/>
            <person name="Peacock C."/>
            <person name="Bartholomeu D.C."/>
            <person name="Haas B.J."/>
            <person name="Tran A.N."/>
            <person name="Wortman J.R."/>
            <person name="Alsmark U.C."/>
            <person name="Angiuoli S."/>
            <person name="Anupama A."/>
            <person name="Badger J."/>
            <person name="Bringaud F."/>
            <person name="Cadag E."/>
            <person name="Carlton J.M."/>
            <person name="Cerqueira G.C."/>
            <person name="Creasy T."/>
            <person name="Delcher A.L."/>
            <person name="Djikeng A."/>
            <person name="Embley T.M."/>
            <person name="Hauser C."/>
            <person name="Ivens A.C."/>
            <person name="Kummerfeld S.K."/>
            <person name="Pereira-Leal J.B."/>
            <person name="Nilsson D."/>
            <person name="Peterson J."/>
            <person name="Salzberg S.L."/>
            <person name="Shallom J."/>
            <person name="Silva J.C."/>
            <person name="Sundaram J."/>
            <person name="Westenberger S."/>
            <person name="White O."/>
            <person name="Melville S.E."/>
            <person name="Donelson J.E."/>
            <person name="Andersson B."/>
            <person name="Stuart K.D."/>
            <person name="Hall N."/>
        </authorList>
    </citation>
    <scope>NUCLEOTIDE SEQUENCE [LARGE SCALE GENOMIC DNA]</scope>
    <source>
        <strain evidence="2 3">927/4 GUTat10.1</strain>
    </source>
</reference>
<evidence type="ECO:0000313" key="3">
    <source>
        <dbReference type="Proteomes" id="UP000008524"/>
    </source>
</evidence>
<dbReference type="EMBL" id="CM000207">
    <property type="protein sequence ID" value="EAN76622.1"/>
    <property type="molecule type" value="Genomic_DNA"/>
</dbReference>